<feature type="compositionally biased region" description="Basic and acidic residues" evidence="1">
    <location>
        <begin position="86"/>
        <end position="96"/>
    </location>
</feature>
<evidence type="ECO:0000256" key="1">
    <source>
        <dbReference type="SAM" id="MobiDB-lite"/>
    </source>
</evidence>
<evidence type="ECO:0000313" key="3">
    <source>
        <dbReference type="EMBL" id="GAA0156140.1"/>
    </source>
</evidence>
<evidence type="ECO:0000256" key="2">
    <source>
        <dbReference type="SAM" id="Phobius"/>
    </source>
</evidence>
<feature type="region of interest" description="Disordered" evidence="1">
    <location>
        <begin position="51"/>
        <end position="113"/>
    </location>
</feature>
<keyword evidence="2" id="KW-1133">Transmembrane helix</keyword>
<dbReference type="PANTHER" id="PTHR37189">
    <property type="entry name" value="CONCANAVALIN A-LIKE LECTIN/GLUCANASE DOMAIN-CONTAINING PROTEIN-RELATED"/>
    <property type="match status" value="1"/>
</dbReference>
<accession>A0AAV3Q0K0</accession>
<keyword evidence="2" id="KW-0812">Transmembrane</keyword>
<dbReference type="EMBL" id="BAABME010002795">
    <property type="protein sequence ID" value="GAA0156140.1"/>
    <property type="molecule type" value="Genomic_DNA"/>
</dbReference>
<proteinExistence type="predicted"/>
<dbReference type="PANTHER" id="PTHR37189:SF4">
    <property type="entry name" value="TRANSMEMBRANE PROTEIN"/>
    <property type="match status" value="1"/>
</dbReference>
<feature type="transmembrane region" description="Helical" evidence="2">
    <location>
        <begin position="23"/>
        <end position="40"/>
    </location>
</feature>
<sequence>MALVTLSQSGSITSGMEHNCSNIIIQVLIIFFSAIIMSIVNGRELRPSDHGLGYQDSSSTPEMQTFFNGQTPKPLPLAAKNVTEWWRSEGGKDKQSPSDARNSNGRGDHVRVNPYFLLE</sequence>
<organism evidence="3 4">
    <name type="scientific">Lithospermum erythrorhizon</name>
    <name type="common">Purple gromwell</name>
    <name type="synonym">Lithospermum officinale var. erythrorhizon</name>
    <dbReference type="NCBI Taxonomy" id="34254"/>
    <lineage>
        <taxon>Eukaryota</taxon>
        <taxon>Viridiplantae</taxon>
        <taxon>Streptophyta</taxon>
        <taxon>Embryophyta</taxon>
        <taxon>Tracheophyta</taxon>
        <taxon>Spermatophyta</taxon>
        <taxon>Magnoliopsida</taxon>
        <taxon>eudicotyledons</taxon>
        <taxon>Gunneridae</taxon>
        <taxon>Pentapetalae</taxon>
        <taxon>asterids</taxon>
        <taxon>lamiids</taxon>
        <taxon>Boraginales</taxon>
        <taxon>Boraginaceae</taxon>
        <taxon>Boraginoideae</taxon>
        <taxon>Lithospermeae</taxon>
        <taxon>Lithospermum</taxon>
    </lineage>
</organism>
<comment type="caution">
    <text evidence="3">The sequence shown here is derived from an EMBL/GenBank/DDBJ whole genome shotgun (WGS) entry which is preliminary data.</text>
</comment>
<protein>
    <submittedName>
        <fullName evidence="3">Uncharacterized protein</fullName>
    </submittedName>
</protein>
<evidence type="ECO:0000313" key="4">
    <source>
        <dbReference type="Proteomes" id="UP001454036"/>
    </source>
</evidence>
<feature type="compositionally biased region" description="Polar residues" evidence="1">
    <location>
        <begin position="55"/>
        <end position="71"/>
    </location>
</feature>
<keyword evidence="4" id="KW-1185">Reference proteome</keyword>
<gene>
    <name evidence="3" type="ORF">LIER_13700</name>
</gene>
<dbReference type="Proteomes" id="UP001454036">
    <property type="component" value="Unassembled WGS sequence"/>
</dbReference>
<reference evidence="3 4" key="1">
    <citation type="submission" date="2024-01" db="EMBL/GenBank/DDBJ databases">
        <title>The complete chloroplast genome sequence of Lithospermum erythrorhizon: insights into the phylogenetic relationship among Boraginaceae species and the maternal lineages of purple gromwells.</title>
        <authorList>
            <person name="Okada T."/>
            <person name="Watanabe K."/>
        </authorList>
    </citation>
    <scope>NUCLEOTIDE SEQUENCE [LARGE SCALE GENOMIC DNA]</scope>
</reference>
<keyword evidence="2" id="KW-0472">Membrane</keyword>
<dbReference type="AlphaFoldDB" id="A0AAV3Q0K0"/>
<name>A0AAV3Q0K0_LITER</name>